<reference evidence="1" key="1">
    <citation type="journal article" date="2020" name="Stud. Mycol.">
        <title>101 Dothideomycetes genomes: a test case for predicting lifestyles and emergence of pathogens.</title>
        <authorList>
            <person name="Haridas S."/>
            <person name="Albert R."/>
            <person name="Binder M."/>
            <person name="Bloem J."/>
            <person name="Labutti K."/>
            <person name="Salamov A."/>
            <person name="Andreopoulos B."/>
            <person name="Baker S."/>
            <person name="Barry K."/>
            <person name="Bills G."/>
            <person name="Bluhm B."/>
            <person name="Cannon C."/>
            <person name="Castanera R."/>
            <person name="Culley D."/>
            <person name="Daum C."/>
            <person name="Ezra D."/>
            <person name="Gonzalez J."/>
            <person name="Henrissat B."/>
            <person name="Kuo A."/>
            <person name="Liang C."/>
            <person name="Lipzen A."/>
            <person name="Lutzoni F."/>
            <person name="Magnuson J."/>
            <person name="Mondo S."/>
            <person name="Nolan M."/>
            <person name="Ohm R."/>
            <person name="Pangilinan J."/>
            <person name="Park H.-J."/>
            <person name="Ramirez L."/>
            <person name="Alfaro M."/>
            <person name="Sun H."/>
            <person name="Tritt A."/>
            <person name="Yoshinaga Y."/>
            <person name="Zwiers L.-H."/>
            <person name="Turgeon B."/>
            <person name="Goodwin S."/>
            <person name="Spatafora J."/>
            <person name="Crous P."/>
            <person name="Grigoriev I."/>
        </authorList>
    </citation>
    <scope>NUCLEOTIDE SEQUENCE</scope>
    <source>
        <strain evidence="1">ATCC 200398</strain>
    </source>
</reference>
<proteinExistence type="predicted"/>
<accession>A0ACB6Q860</accession>
<name>A0ACB6Q860_9PLEO</name>
<organism evidence="1 2">
    <name type="scientific">Lindgomyces ingoldianus</name>
    <dbReference type="NCBI Taxonomy" id="673940"/>
    <lineage>
        <taxon>Eukaryota</taxon>
        <taxon>Fungi</taxon>
        <taxon>Dikarya</taxon>
        <taxon>Ascomycota</taxon>
        <taxon>Pezizomycotina</taxon>
        <taxon>Dothideomycetes</taxon>
        <taxon>Pleosporomycetidae</taxon>
        <taxon>Pleosporales</taxon>
        <taxon>Lindgomycetaceae</taxon>
        <taxon>Lindgomyces</taxon>
    </lineage>
</organism>
<dbReference type="Proteomes" id="UP000799755">
    <property type="component" value="Unassembled WGS sequence"/>
</dbReference>
<gene>
    <name evidence="1" type="ORF">BDR25DRAFT_307971</name>
</gene>
<evidence type="ECO:0000313" key="1">
    <source>
        <dbReference type="EMBL" id="KAF2463066.1"/>
    </source>
</evidence>
<sequence length="385" mass="44255">MRTEQFHHAESSRRRLEELQSRLRCINEQKLQIERQREKLRQDALRLLKEYKPIEEELLTEADTYSKAWGCCFGEQLYKLLPRELRDIIYEELVVSPEPVDIKSVTDVDPWGGWGSWSDDPIPLNYVDRVADIRKSHQRLVSPAYLGIAVASEITEAFYKRNVFSISDSADIENFLTLDIFQMDNVPGDLIRKLKVSLPDLTIVSDWNWDGSGFGEGPAQSSNDTTQDTYGAKLNKSAALQKLSLVKNKNSCEIEFVVCTGVRYVLHPFLANLGDLVYGLRDRGFKIRVSQQPRRMKKKKKKHATGQKIYASPGKDWTHLFDISKEEWKEKAKSKTLFGYVVNLKPPILDFDNVIVEENKITLVKTSGDLDLGWEDYIVAESETF</sequence>
<keyword evidence="2" id="KW-1185">Reference proteome</keyword>
<evidence type="ECO:0000313" key="2">
    <source>
        <dbReference type="Proteomes" id="UP000799755"/>
    </source>
</evidence>
<protein>
    <submittedName>
        <fullName evidence="1">Uncharacterized protein</fullName>
    </submittedName>
</protein>
<comment type="caution">
    <text evidence="1">The sequence shown here is derived from an EMBL/GenBank/DDBJ whole genome shotgun (WGS) entry which is preliminary data.</text>
</comment>
<dbReference type="EMBL" id="MU003554">
    <property type="protein sequence ID" value="KAF2463066.1"/>
    <property type="molecule type" value="Genomic_DNA"/>
</dbReference>